<name>A0A840DST4_9MICO</name>
<dbReference type="InterPro" id="IPR007263">
    <property type="entry name" value="DCC1-like"/>
</dbReference>
<dbReference type="GO" id="GO:0015035">
    <property type="term" value="F:protein-disulfide reductase activity"/>
    <property type="evidence" value="ECO:0007669"/>
    <property type="project" value="InterPro"/>
</dbReference>
<evidence type="ECO:0000313" key="2">
    <source>
        <dbReference type="Proteomes" id="UP000571183"/>
    </source>
</evidence>
<dbReference type="AlphaFoldDB" id="A0A840DST4"/>
<dbReference type="Pfam" id="PF04134">
    <property type="entry name" value="DCC1-like"/>
    <property type="match status" value="1"/>
</dbReference>
<comment type="caution">
    <text evidence="1">The sequence shown here is derived from an EMBL/GenBank/DDBJ whole genome shotgun (WGS) entry which is preliminary data.</text>
</comment>
<protein>
    <submittedName>
        <fullName evidence="1">Putative DCC family thiol-disulfide oxidoreductase YuxK</fullName>
    </submittedName>
</protein>
<keyword evidence="2" id="KW-1185">Reference proteome</keyword>
<dbReference type="Proteomes" id="UP000571183">
    <property type="component" value="Unassembled WGS sequence"/>
</dbReference>
<proteinExistence type="predicted"/>
<organism evidence="1 2">
    <name type="scientific">Canibacter oris</name>
    <dbReference type="NCBI Taxonomy" id="1365628"/>
    <lineage>
        <taxon>Bacteria</taxon>
        <taxon>Bacillati</taxon>
        <taxon>Actinomycetota</taxon>
        <taxon>Actinomycetes</taxon>
        <taxon>Micrococcales</taxon>
        <taxon>Microbacteriaceae</taxon>
        <taxon>Canibacter</taxon>
    </lineage>
</organism>
<sequence>MTNNSQHSHLVFDGECGMCTRAALWLSRQAGGSNITLLPSQNAGTLERFAITAGEAEHTVFFITPDGRMLQGAAAVTAALDVARNTRLFTRLYRLPGCGRLLERGYRWVAANRYRFKGVTPWCTRHPEQCPESTGASGCTIPGS</sequence>
<accession>A0A840DST4</accession>
<reference evidence="1" key="1">
    <citation type="submission" date="2020-08" db="EMBL/GenBank/DDBJ databases">
        <title>Sequencing the genomes of 1000 actinobacteria strains.</title>
        <authorList>
            <person name="Klenk H.-P."/>
        </authorList>
    </citation>
    <scope>NUCLEOTIDE SEQUENCE [LARGE SCALE GENOMIC DNA]</scope>
    <source>
        <strain evidence="1">DSM 27064</strain>
    </source>
</reference>
<gene>
    <name evidence="1" type="ORF">F5897_001526</name>
</gene>
<evidence type="ECO:0000313" key="1">
    <source>
        <dbReference type="EMBL" id="MBB4072196.1"/>
    </source>
</evidence>
<dbReference type="RefSeq" id="WP_183305060.1">
    <property type="nucleotide sequence ID" value="NZ_JACIFD010000019.1"/>
</dbReference>
<dbReference type="EMBL" id="JACIFD010000019">
    <property type="protein sequence ID" value="MBB4072196.1"/>
    <property type="molecule type" value="Genomic_DNA"/>
</dbReference>